<dbReference type="InterPro" id="IPR010982">
    <property type="entry name" value="Lambda_DNA-bd_dom_sf"/>
</dbReference>
<dbReference type="SUPFAM" id="SSF53822">
    <property type="entry name" value="Periplasmic binding protein-like I"/>
    <property type="match status" value="1"/>
</dbReference>
<dbReference type="InterPro" id="IPR046335">
    <property type="entry name" value="LacI/GalR-like_sensor"/>
</dbReference>
<gene>
    <name evidence="4" type="ORF">C8D82_10916</name>
</gene>
<dbReference type="SUPFAM" id="SSF47413">
    <property type="entry name" value="lambda repressor-like DNA-binding domains"/>
    <property type="match status" value="1"/>
</dbReference>
<evidence type="ECO:0000256" key="1">
    <source>
        <dbReference type="ARBA" id="ARBA00023015"/>
    </source>
</evidence>
<dbReference type="Gene3D" id="3.40.50.2300">
    <property type="match status" value="2"/>
</dbReference>
<dbReference type="InterPro" id="IPR028082">
    <property type="entry name" value="Peripla_BP_I"/>
</dbReference>
<organism evidence="4 5">
    <name type="scientific">Victivallis vadensis</name>
    <dbReference type="NCBI Taxonomy" id="172901"/>
    <lineage>
        <taxon>Bacteria</taxon>
        <taxon>Pseudomonadati</taxon>
        <taxon>Lentisphaerota</taxon>
        <taxon>Lentisphaeria</taxon>
        <taxon>Victivallales</taxon>
        <taxon>Victivallaceae</taxon>
        <taxon>Victivallis</taxon>
    </lineage>
</organism>
<dbReference type="PANTHER" id="PTHR30146">
    <property type="entry name" value="LACI-RELATED TRANSCRIPTIONAL REPRESSOR"/>
    <property type="match status" value="1"/>
</dbReference>
<dbReference type="SMART" id="SM00354">
    <property type="entry name" value="HTH_LACI"/>
    <property type="match status" value="1"/>
</dbReference>
<dbReference type="PROSITE" id="PS50932">
    <property type="entry name" value="HTH_LACI_2"/>
    <property type="match status" value="1"/>
</dbReference>
<dbReference type="Pfam" id="PF13377">
    <property type="entry name" value="Peripla_BP_3"/>
    <property type="match status" value="1"/>
</dbReference>
<dbReference type="EMBL" id="QEKH01000009">
    <property type="protein sequence ID" value="PVY43331.1"/>
    <property type="molecule type" value="Genomic_DNA"/>
</dbReference>
<dbReference type="CDD" id="cd01392">
    <property type="entry name" value="HTH_LacI"/>
    <property type="match status" value="1"/>
</dbReference>
<comment type="caution">
    <text evidence="4">The sequence shown here is derived from an EMBL/GenBank/DDBJ whole genome shotgun (WGS) entry which is preliminary data.</text>
</comment>
<dbReference type="GeneID" id="78294822"/>
<dbReference type="GO" id="GO:0000976">
    <property type="term" value="F:transcription cis-regulatory region binding"/>
    <property type="evidence" value="ECO:0007669"/>
    <property type="project" value="TreeGrafter"/>
</dbReference>
<dbReference type="AlphaFoldDB" id="A0A2U1B410"/>
<keyword evidence="5" id="KW-1185">Reference proteome</keyword>
<reference evidence="4 5" key="1">
    <citation type="submission" date="2018-04" db="EMBL/GenBank/DDBJ databases">
        <title>Genomic Encyclopedia of Type Strains, Phase IV (KMG-IV): sequencing the most valuable type-strain genomes for metagenomic binning, comparative biology and taxonomic classification.</title>
        <authorList>
            <person name="Goeker M."/>
        </authorList>
    </citation>
    <scope>NUCLEOTIDE SEQUENCE [LARGE SCALE GENOMIC DNA]</scope>
    <source>
        <strain evidence="4 5">DSM 14823</strain>
    </source>
</reference>
<dbReference type="OrthoDB" id="9784962at2"/>
<keyword evidence="1" id="KW-0805">Transcription regulation</keyword>
<dbReference type="PANTHER" id="PTHR30146:SF138">
    <property type="entry name" value="TRANSCRIPTIONAL REGULATORY PROTEIN"/>
    <property type="match status" value="1"/>
</dbReference>
<sequence>MRKVTISDVASEAGCSKAAVSYVINRTRPISAEVRKKVLDAAERLGYHPSGKRNTPRRRSIALLIRGDFRVGNEPAFTFHHEILRRGYVPQIFMCGSDAESLKPVLSAIGNDRNIAGVINTVPDIGSLNLLKYCRELPSFIYARNGCMLCSVHCNYTHRMNLALSHLHTLGHRKVVFFIDSATMDKQQMIDNLAFLQRYSRSVGMEARVVAHPERRDNPVLFPKLDREWDGGATAILAWNDFFASMVYQWAYERYIRIPDKLSVIAFCDEFSARGFAPPLTSVQIPLDLLVHHTVEALLARIEDRKTEEVLLHPFLSMGASTGPLLKKH</sequence>
<proteinExistence type="predicted"/>
<evidence type="ECO:0000256" key="3">
    <source>
        <dbReference type="ARBA" id="ARBA00023163"/>
    </source>
</evidence>
<dbReference type="Proteomes" id="UP000245959">
    <property type="component" value="Unassembled WGS sequence"/>
</dbReference>
<dbReference type="Pfam" id="PF00356">
    <property type="entry name" value="LacI"/>
    <property type="match status" value="1"/>
</dbReference>
<evidence type="ECO:0000256" key="2">
    <source>
        <dbReference type="ARBA" id="ARBA00023125"/>
    </source>
</evidence>
<keyword evidence="3" id="KW-0804">Transcription</keyword>
<evidence type="ECO:0000313" key="5">
    <source>
        <dbReference type="Proteomes" id="UP000245959"/>
    </source>
</evidence>
<dbReference type="GO" id="GO:0003700">
    <property type="term" value="F:DNA-binding transcription factor activity"/>
    <property type="evidence" value="ECO:0007669"/>
    <property type="project" value="TreeGrafter"/>
</dbReference>
<dbReference type="InterPro" id="IPR000843">
    <property type="entry name" value="HTH_LacI"/>
</dbReference>
<dbReference type="Gene3D" id="1.10.260.40">
    <property type="entry name" value="lambda repressor-like DNA-binding domains"/>
    <property type="match status" value="1"/>
</dbReference>
<dbReference type="RefSeq" id="WP_116883517.1">
    <property type="nucleotide sequence ID" value="NZ_CABMMC010000061.1"/>
</dbReference>
<accession>A0A2U1B410</accession>
<keyword evidence="2 4" id="KW-0238">DNA-binding</keyword>
<name>A0A2U1B410_9BACT</name>
<evidence type="ECO:0000313" key="4">
    <source>
        <dbReference type="EMBL" id="PVY43331.1"/>
    </source>
</evidence>
<protein>
    <submittedName>
        <fullName evidence="4">DNA-binding LacI/PurR family transcriptional regulator</fullName>
    </submittedName>
</protein>